<dbReference type="Proteomes" id="UP000036908">
    <property type="component" value="Unassembled WGS sequence"/>
</dbReference>
<dbReference type="PANTHER" id="PTHR43428">
    <property type="entry name" value="ARSENATE REDUCTASE"/>
    <property type="match status" value="1"/>
</dbReference>
<dbReference type="Gene3D" id="3.40.50.2300">
    <property type="match status" value="1"/>
</dbReference>
<accession>A0A0L8APV9</accession>
<sequence>MTKNPITQLLPNIEEFVSSISVESISKERKTVLQPLIDYIQSKQDQKEDIKLNFICTHNSRRSQLTQAWAKAMSIHFGIDIHSFSGGVEVTAFNQSAINALINNGFKAELEGETNPKVSLTFSENHAPLVMFSKRFDDAINPTEDFAAIMTCSDADANCPFIAGAERRIPVKYDDPKLFDGTPEEAAKYAERSLQIATEMFYVFSQINKS</sequence>
<dbReference type="PATRIC" id="fig|1566026.4.peg.2053"/>
<gene>
    <name evidence="1" type="ORF">OB69_01775</name>
</gene>
<dbReference type="EMBL" id="JSVA01000003">
    <property type="protein sequence ID" value="KOF04276.1"/>
    <property type="molecule type" value="Genomic_DNA"/>
</dbReference>
<proteinExistence type="predicted"/>
<dbReference type="AlphaFoldDB" id="A0A0L8APV9"/>
<dbReference type="RefSeq" id="WP_245620763.1">
    <property type="nucleotide sequence ID" value="NZ_JSVA01000003.1"/>
</dbReference>
<evidence type="ECO:0000313" key="1">
    <source>
        <dbReference type="EMBL" id="KOF04276.1"/>
    </source>
</evidence>
<comment type="caution">
    <text evidence="1">The sequence shown here is derived from an EMBL/GenBank/DDBJ whole genome shotgun (WGS) entry which is preliminary data.</text>
</comment>
<dbReference type="InterPro" id="IPR036196">
    <property type="entry name" value="Ptyr_pPase_sf"/>
</dbReference>
<organism evidence="1 2">
    <name type="scientific">Roseivirga seohaensis subsp. aquiponti</name>
    <dbReference type="NCBI Taxonomy" id="1566026"/>
    <lineage>
        <taxon>Bacteria</taxon>
        <taxon>Pseudomonadati</taxon>
        <taxon>Bacteroidota</taxon>
        <taxon>Cytophagia</taxon>
        <taxon>Cytophagales</taxon>
        <taxon>Roseivirgaceae</taxon>
        <taxon>Roseivirga</taxon>
    </lineage>
</organism>
<dbReference type="PANTHER" id="PTHR43428:SF1">
    <property type="entry name" value="ARSENATE REDUCTASE"/>
    <property type="match status" value="1"/>
</dbReference>
<reference evidence="2" key="1">
    <citation type="submission" date="2014-11" db="EMBL/GenBank/DDBJ databases">
        <title>Genome sequencing of Roseivirga sp. D-25.</title>
        <authorList>
            <person name="Selvaratnam C."/>
            <person name="Thevarajoo S."/>
            <person name="Goh K.M."/>
            <person name="Eee R."/>
            <person name="Chan K.-G."/>
            <person name="Chong C.S."/>
        </authorList>
    </citation>
    <scope>NUCLEOTIDE SEQUENCE [LARGE SCALE GENOMIC DNA]</scope>
    <source>
        <strain evidence="2">D-25</strain>
    </source>
</reference>
<evidence type="ECO:0000313" key="2">
    <source>
        <dbReference type="Proteomes" id="UP000036908"/>
    </source>
</evidence>
<protein>
    <submittedName>
        <fullName evidence="1">Protein tyrosine phosphatase</fullName>
    </submittedName>
</protein>
<dbReference type="SUPFAM" id="SSF52788">
    <property type="entry name" value="Phosphotyrosine protein phosphatases I"/>
    <property type="match status" value="1"/>
</dbReference>
<name>A0A0L8APV9_9BACT</name>
<keyword evidence="2" id="KW-1185">Reference proteome</keyword>